<comment type="caution">
    <text evidence="1">The sequence shown here is derived from an EMBL/GenBank/DDBJ whole genome shotgun (WGS) entry which is preliminary data.</text>
</comment>
<proteinExistence type="predicted"/>
<protein>
    <submittedName>
        <fullName evidence="1">Uncharacterized protein</fullName>
    </submittedName>
</protein>
<dbReference type="OrthoDB" id="8194222at2759"/>
<organism evidence="1 2">
    <name type="scientific">Acanthoscelides obtectus</name>
    <name type="common">Bean weevil</name>
    <name type="synonym">Bruchus obtectus</name>
    <dbReference type="NCBI Taxonomy" id="200917"/>
    <lineage>
        <taxon>Eukaryota</taxon>
        <taxon>Metazoa</taxon>
        <taxon>Ecdysozoa</taxon>
        <taxon>Arthropoda</taxon>
        <taxon>Hexapoda</taxon>
        <taxon>Insecta</taxon>
        <taxon>Pterygota</taxon>
        <taxon>Neoptera</taxon>
        <taxon>Endopterygota</taxon>
        <taxon>Coleoptera</taxon>
        <taxon>Polyphaga</taxon>
        <taxon>Cucujiformia</taxon>
        <taxon>Chrysomeloidea</taxon>
        <taxon>Chrysomelidae</taxon>
        <taxon>Bruchinae</taxon>
        <taxon>Bruchini</taxon>
        <taxon>Acanthoscelides</taxon>
    </lineage>
</organism>
<accession>A0A9P0L649</accession>
<gene>
    <name evidence="1" type="ORF">ACAOBT_LOCUS20375</name>
</gene>
<evidence type="ECO:0000313" key="1">
    <source>
        <dbReference type="EMBL" id="CAH1991598.1"/>
    </source>
</evidence>
<dbReference type="Proteomes" id="UP001152888">
    <property type="component" value="Unassembled WGS sequence"/>
</dbReference>
<dbReference type="EMBL" id="CAKOFQ010007118">
    <property type="protein sequence ID" value="CAH1991598.1"/>
    <property type="molecule type" value="Genomic_DNA"/>
</dbReference>
<reference evidence="1" key="1">
    <citation type="submission" date="2022-03" db="EMBL/GenBank/DDBJ databases">
        <authorList>
            <person name="Sayadi A."/>
        </authorList>
    </citation>
    <scope>NUCLEOTIDE SEQUENCE</scope>
</reference>
<dbReference type="AlphaFoldDB" id="A0A9P0L649"/>
<name>A0A9P0L649_ACAOB</name>
<evidence type="ECO:0000313" key="2">
    <source>
        <dbReference type="Proteomes" id="UP001152888"/>
    </source>
</evidence>
<keyword evidence="2" id="KW-1185">Reference proteome</keyword>
<sequence length="78" mass="9052">MVFQLELYIVILKKGTKNLGRFKPVFSKELERKLCDLAMDRDMLFYALTKQSQQQLAFELAKVNNIPHLFTCEKAGKA</sequence>